<evidence type="ECO:0000313" key="3">
    <source>
        <dbReference type="Proteomes" id="UP001499967"/>
    </source>
</evidence>
<feature type="signal peptide" evidence="1">
    <location>
        <begin position="1"/>
        <end position="20"/>
    </location>
</feature>
<feature type="chain" id="PRO_5045629573" description="Lipoprotein" evidence="1">
    <location>
        <begin position="21"/>
        <end position="281"/>
    </location>
</feature>
<protein>
    <recommendedName>
        <fullName evidence="4">Lipoprotein</fullName>
    </recommendedName>
</protein>
<proteinExistence type="predicted"/>
<sequence length="281" mass="30041">MGIRRWCAALGLLAVLAGCADPVSRTPAPPYDAVPAGVVVLELLDMRTTHADAVLGDRHDVIAFAGRLVTYDPEAAGTLREQADTHDFGATTLLAFLSGVGCDVPQDAQLTRARGGSDFTFRFRDVTEYDNCTEPKGSLVVFALPKEDVPPDVTLGGYPPRPPGAGRLVEFVPLGTRSPAPEVLAAEVSQPDQAQRFLAQFPDQLPSHRSGWERPYEGRLFAFVLPGCPEEEAVALVVEPERLAAEPTEGRRPDCGPDEYVLAVFALDAGDVPPQARIGGT</sequence>
<reference evidence="3" key="1">
    <citation type="journal article" date="2019" name="Int. J. Syst. Evol. Microbiol.">
        <title>The Global Catalogue of Microorganisms (GCM) 10K type strain sequencing project: providing services to taxonomists for standard genome sequencing and annotation.</title>
        <authorList>
            <consortium name="The Broad Institute Genomics Platform"/>
            <consortium name="The Broad Institute Genome Sequencing Center for Infectious Disease"/>
            <person name="Wu L."/>
            <person name="Ma J."/>
        </authorList>
    </citation>
    <scope>NUCLEOTIDE SEQUENCE [LARGE SCALE GENOMIC DNA]</scope>
    <source>
        <strain evidence="3">JCM 11117</strain>
    </source>
</reference>
<gene>
    <name evidence="2" type="ORF">GCM10009559_80150</name>
</gene>
<dbReference type="RefSeq" id="WP_343947142.1">
    <property type="nucleotide sequence ID" value="NZ_BAAAHP010000352.1"/>
</dbReference>
<organism evidence="2 3">
    <name type="scientific">Pseudonocardia zijingensis</name>
    <dbReference type="NCBI Taxonomy" id="153376"/>
    <lineage>
        <taxon>Bacteria</taxon>
        <taxon>Bacillati</taxon>
        <taxon>Actinomycetota</taxon>
        <taxon>Actinomycetes</taxon>
        <taxon>Pseudonocardiales</taxon>
        <taxon>Pseudonocardiaceae</taxon>
        <taxon>Pseudonocardia</taxon>
    </lineage>
</organism>
<dbReference type="PROSITE" id="PS51257">
    <property type="entry name" value="PROKAR_LIPOPROTEIN"/>
    <property type="match status" value="1"/>
</dbReference>
<dbReference type="Proteomes" id="UP001499967">
    <property type="component" value="Unassembled WGS sequence"/>
</dbReference>
<name>A0ABP3YXW2_9PSEU</name>
<evidence type="ECO:0000313" key="2">
    <source>
        <dbReference type="EMBL" id="GAA0909917.1"/>
    </source>
</evidence>
<accession>A0ABP3YXW2</accession>
<evidence type="ECO:0000256" key="1">
    <source>
        <dbReference type="SAM" id="SignalP"/>
    </source>
</evidence>
<keyword evidence="1" id="KW-0732">Signal</keyword>
<dbReference type="EMBL" id="BAAAHP010000352">
    <property type="protein sequence ID" value="GAA0909917.1"/>
    <property type="molecule type" value="Genomic_DNA"/>
</dbReference>
<keyword evidence="3" id="KW-1185">Reference proteome</keyword>
<evidence type="ECO:0008006" key="4">
    <source>
        <dbReference type="Google" id="ProtNLM"/>
    </source>
</evidence>
<comment type="caution">
    <text evidence="2">The sequence shown here is derived from an EMBL/GenBank/DDBJ whole genome shotgun (WGS) entry which is preliminary data.</text>
</comment>